<organism evidence="2 3">
    <name type="scientific">Candidatus Blautia faecigallinarum</name>
    <dbReference type="NCBI Taxonomy" id="2838488"/>
    <lineage>
        <taxon>Bacteria</taxon>
        <taxon>Bacillati</taxon>
        <taxon>Bacillota</taxon>
        <taxon>Clostridia</taxon>
        <taxon>Lachnospirales</taxon>
        <taxon>Lachnospiraceae</taxon>
        <taxon>Blautia</taxon>
    </lineage>
</organism>
<dbReference type="Pfam" id="PF02769">
    <property type="entry name" value="AIRS_C"/>
    <property type="match status" value="1"/>
</dbReference>
<dbReference type="PANTHER" id="PTHR30303">
    <property type="entry name" value="HYDROGENASE ISOENZYMES FORMATION PROTEIN HYPE"/>
    <property type="match status" value="1"/>
</dbReference>
<accession>A0A9D2DTT9</accession>
<dbReference type="Gene3D" id="3.90.650.10">
    <property type="entry name" value="PurM-like C-terminal domain"/>
    <property type="match status" value="1"/>
</dbReference>
<dbReference type="GO" id="GO:0051604">
    <property type="term" value="P:protein maturation"/>
    <property type="evidence" value="ECO:0007669"/>
    <property type="project" value="TreeGrafter"/>
</dbReference>
<protein>
    <submittedName>
        <fullName evidence="2">Hydrogenase maturation factor</fullName>
    </submittedName>
</protein>
<name>A0A9D2DTT9_9FIRM</name>
<dbReference type="AlphaFoldDB" id="A0A9D2DTT9"/>
<proteinExistence type="predicted"/>
<evidence type="ECO:0000313" key="2">
    <source>
        <dbReference type="EMBL" id="HIZ22834.1"/>
    </source>
</evidence>
<dbReference type="InterPro" id="IPR011854">
    <property type="entry name" value="HypE"/>
</dbReference>
<gene>
    <name evidence="2" type="ORF">IAA21_08580</name>
</gene>
<comment type="caution">
    <text evidence="2">The sequence shown here is derived from an EMBL/GenBank/DDBJ whole genome shotgun (WGS) entry which is preliminary data.</text>
</comment>
<dbReference type="Proteomes" id="UP000824041">
    <property type="component" value="Unassembled WGS sequence"/>
</dbReference>
<dbReference type="InterPro" id="IPR036676">
    <property type="entry name" value="PurM-like_C_sf"/>
</dbReference>
<feature type="domain" description="PurM-like C-terminal" evidence="1">
    <location>
        <begin position="81"/>
        <end position="176"/>
    </location>
</feature>
<dbReference type="InterPro" id="IPR010918">
    <property type="entry name" value="PurM-like_C_dom"/>
</dbReference>
<dbReference type="PANTHER" id="PTHR30303:SF4">
    <property type="entry name" value="HYDROGENASE EXPRESSION_FORMATION PROTEIN HYPE"/>
    <property type="match status" value="1"/>
</dbReference>
<dbReference type="SUPFAM" id="SSF56042">
    <property type="entry name" value="PurM C-terminal domain-like"/>
    <property type="match status" value="1"/>
</dbReference>
<dbReference type="EMBL" id="DXBU01000117">
    <property type="protein sequence ID" value="HIZ22834.1"/>
    <property type="molecule type" value="Genomic_DNA"/>
</dbReference>
<evidence type="ECO:0000259" key="1">
    <source>
        <dbReference type="Pfam" id="PF02769"/>
    </source>
</evidence>
<reference evidence="2" key="2">
    <citation type="submission" date="2021-04" db="EMBL/GenBank/DDBJ databases">
        <authorList>
            <person name="Gilroy R."/>
        </authorList>
    </citation>
    <scope>NUCLEOTIDE SEQUENCE</scope>
    <source>
        <strain evidence="2">14324</strain>
    </source>
</reference>
<sequence length="203" mass="22364">MRLGPKAMEALRAEITGRLILGDELVVIGPVGLSGTVRIVKEKYDHLRDFFSEGFLEDALMLLQNFGIGEDPKTSKAWQMAEGYGADALYAMGEGGVLSAVWKMAEASLLGLKADLRKIPIRQETIEITEKYEIDPYRLVSEGSLLVGIRGGQALVQACLHSGLMAAVIGQTDKGNDRLLYSGENVRYLNRPEKDEIYKIFKA</sequence>
<reference evidence="2" key="1">
    <citation type="journal article" date="2021" name="PeerJ">
        <title>Extensive microbial diversity within the chicken gut microbiome revealed by metagenomics and culture.</title>
        <authorList>
            <person name="Gilroy R."/>
            <person name="Ravi A."/>
            <person name="Getino M."/>
            <person name="Pursley I."/>
            <person name="Horton D.L."/>
            <person name="Alikhan N.F."/>
            <person name="Baker D."/>
            <person name="Gharbi K."/>
            <person name="Hall N."/>
            <person name="Watson M."/>
            <person name="Adriaenssens E.M."/>
            <person name="Foster-Nyarko E."/>
            <person name="Jarju S."/>
            <person name="Secka A."/>
            <person name="Antonio M."/>
            <person name="Oren A."/>
            <person name="Chaudhuri R.R."/>
            <person name="La Ragione R."/>
            <person name="Hildebrand F."/>
            <person name="Pallen M.J."/>
        </authorList>
    </citation>
    <scope>NUCLEOTIDE SEQUENCE</scope>
    <source>
        <strain evidence="2">14324</strain>
    </source>
</reference>
<evidence type="ECO:0000313" key="3">
    <source>
        <dbReference type="Proteomes" id="UP000824041"/>
    </source>
</evidence>